<sequence>MKEYHWASNDIEQVMISLVPFLIRCMKLRLFLLVNLAVICANSADHMDDAERQLVEFQTDPDFIITTLTNTIQNLKIPAAKQRAKHKAQFNPEVKAPECAMVPWME</sequence>
<organism evidence="3">
    <name type="scientific">Chaetomium thermophilum (strain DSM 1495 / CBS 144.50 / IMI 039719)</name>
    <name type="common">Thermochaetoides thermophila</name>
    <dbReference type="NCBI Taxonomy" id="759272"/>
    <lineage>
        <taxon>Eukaryota</taxon>
        <taxon>Fungi</taxon>
        <taxon>Dikarya</taxon>
        <taxon>Ascomycota</taxon>
        <taxon>Pezizomycotina</taxon>
        <taxon>Sordariomycetes</taxon>
        <taxon>Sordariomycetidae</taxon>
        <taxon>Sordariales</taxon>
        <taxon>Chaetomiaceae</taxon>
        <taxon>Thermochaetoides</taxon>
    </lineage>
</organism>
<accession>G0SHC3</accession>
<evidence type="ECO:0000313" key="2">
    <source>
        <dbReference type="EMBL" id="EGS17612.1"/>
    </source>
</evidence>
<feature type="chain" id="PRO_5003409493" evidence="1">
    <location>
        <begin position="45"/>
        <end position="106"/>
    </location>
</feature>
<feature type="signal peptide" evidence="1">
    <location>
        <begin position="1"/>
        <end position="44"/>
    </location>
</feature>
<evidence type="ECO:0000313" key="3">
    <source>
        <dbReference type="Proteomes" id="UP000008066"/>
    </source>
</evidence>
<dbReference type="Proteomes" id="UP000008066">
    <property type="component" value="Unassembled WGS sequence"/>
</dbReference>
<evidence type="ECO:0000256" key="1">
    <source>
        <dbReference type="SAM" id="SignalP"/>
    </source>
</evidence>
<keyword evidence="1" id="KW-0732">Signal</keyword>
<dbReference type="HOGENOM" id="CLU_2222974_0_0_1"/>
<gene>
    <name evidence="2" type="ORF">CTHT_0069520</name>
</gene>
<dbReference type="KEGG" id="cthr:CTHT_0069520"/>
<protein>
    <submittedName>
        <fullName evidence="2">Uncharacterized protein</fullName>
    </submittedName>
</protein>
<proteinExistence type="predicted"/>
<dbReference type="RefSeq" id="XP_006697230.1">
    <property type="nucleotide sequence ID" value="XM_006697167.1"/>
</dbReference>
<dbReference type="EMBL" id="GL988047">
    <property type="protein sequence ID" value="EGS17612.1"/>
    <property type="molecule type" value="Genomic_DNA"/>
</dbReference>
<reference evidence="2 3" key="1">
    <citation type="journal article" date="2011" name="Cell">
        <title>Insight into structure and assembly of the nuclear pore complex by utilizing the genome of a eukaryotic thermophile.</title>
        <authorList>
            <person name="Amlacher S."/>
            <person name="Sarges P."/>
            <person name="Flemming D."/>
            <person name="van Noort V."/>
            <person name="Kunze R."/>
            <person name="Devos D.P."/>
            <person name="Arumugam M."/>
            <person name="Bork P."/>
            <person name="Hurt E."/>
        </authorList>
    </citation>
    <scope>NUCLEOTIDE SEQUENCE [LARGE SCALE GENOMIC DNA]</scope>
    <source>
        <strain evidence="3">DSM 1495 / CBS 144.50 / IMI 039719</strain>
    </source>
</reference>
<name>G0SHC3_CHATD</name>
<dbReference type="AlphaFoldDB" id="G0SHC3"/>
<keyword evidence="3" id="KW-1185">Reference proteome</keyword>
<dbReference type="GeneID" id="18260990"/>